<evidence type="ECO:0000313" key="1">
    <source>
        <dbReference type="EMBL" id="VDK69616.1"/>
    </source>
</evidence>
<organism evidence="3">
    <name type="scientific">Onchocerca ochengi</name>
    <name type="common">Filarial nematode worm</name>
    <dbReference type="NCBI Taxonomy" id="42157"/>
    <lineage>
        <taxon>Eukaryota</taxon>
        <taxon>Metazoa</taxon>
        <taxon>Ecdysozoa</taxon>
        <taxon>Nematoda</taxon>
        <taxon>Chromadorea</taxon>
        <taxon>Rhabditida</taxon>
        <taxon>Spirurina</taxon>
        <taxon>Spiruromorpha</taxon>
        <taxon>Filarioidea</taxon>
        <taxon>Onchocercidae</taxon>
        <taxon>Onchocerca</taxon>
    </lineage>
</organism>
<dbReference type="OrthoDB" id="10627203at2759"/>
<reference evidence="1 2" key="2">
    <citation type="submission" date="2018-08" db="EMBL/GenBank/DDBJ databases">
        <authorList>
            <person name="Laetsch R D."/>
            <person name="Stevens L."/>
            <person name="Kumar S."/>
            <person name="Blaxter L. M."/>
        </authorList>
    </citation>
    <scope>NUCLEOTIDE SEQUENCE [LARGE SCALE GENOMIC DNA]</scope>
</reference>
<accession>A0A182E6C6</accession>
<evidence type="ECO:0000313" key="3">
    <source>
        <dbReference type="WBParaSite" id="nOo.2.0.1.t03564-RA"/>
    </source>
</evidence>
<name>A0A182E6C6_ONCOC</name>
<gene>
    <name evidence="1" type="ORF">NOO_LOCUS3564</name>
</gene>
<proteinExistence type="predicted"/>
<evidence type="ECO:0000313" key="2">
    <source>
        <dbReference type="Proteomes" id="UP000271087"/>
    </source>
</evidence>
<dbReference type="EMBL" id="UYRW01000692">
    <property type="protein sequence ID" value="VDK69616.1"/>
    <property type="molecule type" value="Genomic_DNA"/>
</dbReference>
<reference evidence="3" key="1">
    <citation type="submission" date="2016-06" db="UniProtKB">
        <authorList>
            <consortium name="WormBaseParasite"/>
        </authorList>
    </citation>
    <scope>IDENTIFICATION</scope>
</reference>
<dbReference type="WBParaSite" id="nOo.2.0.1.t03564-RA">
    <property type="protein sequence ID" value="nOo.2.0.1.t03564-RA"/>
    <property type="gene ID" value="nOo.2.0.1.g03564"/>
</dbReference>
<dbReference type="AlphaFoldDB" id="A0A182E6C6"/>
<sequence>MLNQKKSAGFFHLFINNCISYETAIRCLQSILSSSIGSKLQIANFERNGKVSWVKIALFDEIDEEELTDIFKLHCIEIGLENIEIISDRPDLTIDIRNHLTVCQQQSYFTKEMELLKQQTGIGDKRISYGLSYQLMFHSKERTTVCISVNLLLVCKNDLINICPLHAESYCDVHIKYYQKNENLMRYINLSNVAHFLVVLLYVEELT</sequence>
<dbReference type="Proteomes" id="UP000271087">
    <property type="component" value="Unassembled WGS sequence"/>
</dbReference>
<protein>
    <submittedName>
        <fullName evidence="3">FERM domain-containing protein</fullName>
    </submittedName>
</protein>
<keyword evidence="2" id="KW-1185">Reference proteome</keyword>